<comment type="caution">
    <text evidence="1">The sequence shown here is derived from an EMBL/GenBank/DDBJ whole genome shotgun (WGS) entry which is preliminary data.</text>
</comment>
<gene>
    <name evidence="1" type="ORF">LYSBPC_14660</name>
</gene>
<evidence type="ECO:0000313" key="2">
    <source>
        <dbReference type="Proteomes" id="UP001065593"/>
    </source>
</evidence>
<sequence length="85" mass="10023">MLENKQNITNQLELNREEERLSKKRAKTLYDLGQIHQIEVGTFKGLSEIHAYLFEEIYPFTGKVREVNITKGSFRFALLCICRYP</sequence>
<name>A0ABQ5NJY5_9BACI</name>
<dbReference type="SUPFAM" id="SSF140931">
    <property type="entry name" value="Fic-like"/>
    <property type="match status" value="1"/>
</dbReference>
<evidence type="ECO:0000313" key="1">
    <source>
        <dbReference type="EMBL" id="GLC88339.1"/>
    </source>
</evidence>
<keyword evidence="2" id="KW-1185">Reference proteome</keyword>
<dbReference type="Gene3D" id="1.10.3290.10">
    <property type="entry name" value="Fido-like domain"/>
    <property type="match status" value="1"/>
</dbReference>
<accession>A0ABQ5NJY5</accession>
<evidence type="ECO:0008006" key="3">
    <source>
        <dbReference type="Google" id="ProtNLM"/>
    </source>
</evidence>
<proteinExistence type="predicted"/>
<organism evidence="1 2">
    <name type="scientific">Lysinibacillus piscis</name>
    <dbReference type="NCBI Taxonomy" id="2518931"/>
    <lineage>
        <taxon>Bacteria</taxon>
        <taxon>Bacillati</taxon>
        <taxon>Bacillota</taxon>
        <taxon>Bacilli</taxon>
        <taxon>Bacillales</taxon>
        <taxon>Bacillaceae</taxon>
        <taxon>Lysinibacillus</taxon>
    </lineage>
</organism>
<protein>
    <recommendedName>
        <fullName evidence="3">Cell filamentation protein Fic</fullName>
    </recommendedName>
</protein>
<reference evidence="1" key="1">
    <citation type="submission" date="2022-08" db="EMBL/GenBank/DDBJ databases">
        <title>Draft genome sequence of Lysinibacillus sp. strain KH24.</title>
        <authorList>
            <person name="Kanbe H."/>
            <person name="Itoh H."/>
        </authorList>
    </citation>
    <scope>NUCLEOTIDE SEQUENCE</scope>
    <source>
        <strain evidence="1">KH24</strain>
    </source>
</reference>
<dbReference type="Proteomes" id="UP001065593">
    <property type="component" value="Unassembled WGS sequence"/>
</dbReference>
<dbReference type="InterPro" id="IPR036597">
    <property type="entry name" value="Fido-like_dom_sf"/>
</dbReference>
<dbReference type="EMBL" id="BRZA01000002">
    <property type="protein sequence ID" value="GLC88339.1"/>
    <property type="molecule type" value="Genomic_DNA"/>
</dbReference>